<evidence type="ECO:0000313" key="5">
    <source>
        <dbReference type="Proteomes" id="UP000053201"/>
    </source>
</evidence>
<keyword evidence="5" id="KW-1185">Reference proteome</keyword>
<dbReference type="NCBIfam" id="TIGR01755">
    <property type="entry name" value="flav_wrbA"/>
    <property type="match status" value="1"/>
</dbReference>
<evidence type="ECO:0000256" key="1">
    <source>
        <dbReference type="ARBA" id="ARBA00006961"/>
    </source>
</evidence>
<dbReference type="InterPro" id="IPR005025">
    <property type="entry name" value="FMN_Rdtase-like_dom"/>
</dbReference>
<feature type="compositionally biased region" description="Low complexity" evidence="2">
    <location>
        <begin position="90"/>
        <end position="112"/>
    </location>
</feature>
<dbReference type="InParanoid" id="A0A0L0HNJ5"/>
<evidence type="ECO:0000313" key="4">
    <source>
        <dbReference type="EMBL" id="KND02613.1"/>
    </source>
</evidence>
<dbReference type="PANTHER" id="PTHR30546:SF23">
    <property type="entry name" value="FLAVOPROTEIN-LIKE PROTEIN YCP4-RELATED"/>
    <property type="match status" value="1"/>
</dbReference>
<dbReference type="EMBL" id="KQ257452">
    <property type="protein sequence ID" value="KND02613.1"/>
    <property type="molecule type" value="Genomic_DNA"/>
</dbReference>
<dbReference type="InterPro" id="IPR008254">
    <property type="entry name" value="Flavodoxin/NO_synth"/>
</dbReference>
<evidence type="ECO:0000256" key="2">
    <source>
        <dbReference type="SAM" id="MobiDB-lite"/>
    </source>
</evidence>
<dbReference type="PANTHER" id="PTHR30546">
    <property type="entry name" value="FLAVODOXIN-RELATED PROTEIN WRBA-RELATED"/>
    <property type="match status" value="1"/>
</dbReference>
<dbReference type="NCBIfam" id="NF002999">
    <property type="entry name" value="PRK03767.1"/>
    <property type="match status" value="1"/>
</dbReference>
<reference evidence="4 5" key="1">
    <citation type="submission" date="2009-08" db="EMBL/GenBank/DDBJ databases">
        <title>The Genome Sequence of Spizellomyces punctatus strain DAOM BR117.</title>
        <authorList>
            <consortium name="The Broad Institute Genome Sequencing Platform"/>
            <person name="Russ C."/>
            <person name="Cuomo C."/>
            <person name="Shea T."/>
            <person name="Young S.K."/>
            <person name="Zeng Q."/>
            <person name="Koehrsen M."/>
            <person name="Haas B."/>
            <person name="Borodovsky M."/>
            <person name="Guigo R."/>
            <person name="Alvarado L."/>
            <person name="Berlin A."/>
            <person name="Bochicchio J."/>
            <person name="Borenstein D."/>
            <person name="Chapman S."/>
            <person name="Chen Z."/>
            <person name="Engels R."/>
            <person name="Freedman E."/>
            <person name="Gellesch M."/>
            <person name="Goldberg J."/>
            <person name="Griggs A."/>
            <person name="Gujja S."/>
            <person name="Heiman D."/>
            <person name="Hepburn T."/>
            <person name="Howarth C."/>
            <person name="Jen D."/>
            <person name="Larson L."/>
            <person name="Lewis B."/>
            <person name="Mehta T."/>
            <person name="Park D."/>
            <person name="Pearson M."/>
            <person name="Roberts A."/>
            <person name="Saif S."/>
            <person name="Shenoy N."/>
            <person name="Sisk P."/>
            <person name="Stolte C."/>
            <person name="Sykes S."/>
            <person name="Thomson T."/>
            <person name="Walk T."/>
            <person name="White J."/>
            <person name="Yandava C."/>
            <person name="Burger G."/>
            <person name="Gray M.W."/>
            <person name="Holland P.W.H."/>
            <person name="King N."/>
            <person name="Lang F.B.F."/>
            <person name="Roger A.J."/>
            <person name="Ruiz-Trillo I."/>
            <person name="Lander E."/>
            <person name="Nusbaum C."/>
        </authorList>
    </citation>
    <scope>NUCLEOTIDE SEQUENCE [LARGE SCALE GENOMIC DNA]</scope>
    <source>
        <strain evidence="4 5">DAOM BR117</strain>
    </source>
</reference>
<sequence length="329" mass="34118">MGGKISKTLKKAKTKRRSAETSADAQGSAVTTPAPGAPSTPASNAPTSEAAGPATDAQKATAPHDSTVGPVSSAPAVEKALPVAPEVKAETATGAATATGDASADADALKSSPPTDQVAAPAKPSPARKPKIYVIIHSNWGHVKKLADAILKGLEEGGAEAKLWRVRETLSKEVLEKMHASTEFEDIPIIEPEQMVEADGLLFGIPTRYGTQPAQIKTFWDGTGHLWQKGALIGKYGGLFFSTATQHGGQETTAFSFLPHFAHHGILYVPIGYTTPILHDNTEVVGGSPYGAGTIAGGDGSRQPSQKELDIGVHQGKHFAAIVSRGLSV</sequence>
<feature type="domain" description="Flavodoxin-like" evidence="3">
    <location>
        <begin position="132"/>
        <end position="319"/>
    </location>
</feature>
<dbReference type="VEuPathDB" id="FungiDB:SPPG_01700"/>
<gene>
    <name evidence="4" type="ORF">SPPG_01700</name>
</gene>
<dbReference type="GO" id="GO:0010181">
    <property type="term" value="F:FMN binding"/>
    <property type="evidence" value="ECO:0007669"/>
    <property type="project" value="InterPro"/>
</dbReference>
<dbReference type="Gene3D" id="3.40.50.360">
    <property type="match status" value="1"/>
</dbReference>
<dbReference type="SUPFAM" id="SSF52218">
    <property type="entry name" value="Flavoproteins"/>
    <property type="match status" value="1"/>
</dbReference>
<evidence type="ECO:0000259" key="3">
    <source>
        <dbReference type="PROSITE" id="PS50902"/>
    </source>
</evidence>
<dbReference type="RefSeq" id="XP_016610652.1">
    <property type="nucleotide sequence ID" value="XM_016750020.1"/>
</dbReference>
<accession>A0A0L0HNJ5</accession>
<dbReference type="Pfam" id="PF03358">
    <property type="entry name" value="FMN_red"/>
    <property type="match status" value="1"/>
</dbReference>
<feature type="region of interest" description="Disordered" evidence="2">
    <location>
        <begin position="1"/>
        <end position="125"/>
    </location>
</feature>
<dbReference type="Proteomes" id="UP000053201">
    <property type="component" value="Unassembled WGS sequence"/>
</dbReference>
<dbReference type="OrthoDB" id="504689at2759"/>
<dbReference type="GO" id="GO:0016020">
    <property type="term" value="C:membrane"/>
    <property type="evidence" value="ECO:0007669"/>
    <property type="project" value="TreeGrafter"/>
</dbReference>
<dbReference type="FunFam" id="3.40.50.360:FF:000001">
    <property type="entry name" value="NAD(P)H dehydrogenase (Quinone) FQR1-like"/>
    <property type="match status" value="1"/>
</dbReference>
<name>A0A0L0HNJ5_SPIPD</name>
<feature type="compositionally biased region" description="Basic residues" evidence="2">
    <location>
        <begin position="7"/>
        <end position="16"/>
    </location>
</feature>
<feature type="compositionally biased region" description="Low complexity" evidence="2">
    <location>
        <begin position="28"/>
        <end position="51"/>
    </location>
</feature>
<protein>
    <submittedName>
        <fullName evidence="4">NAD(P)H:quinone oxidoreductase, type IV</fullName>
    </submittedName>
</protein>
<dbReference type="GO" id="GO:0003955">
    <property type="term" value="F:NAD(P)H dehydrogenase (quinone) activity"/>
    <property type="evidence" value="ECO:0007669"/>
    <property type="project" value="InterPro"/>
</dbReference>
<dbReference type="PROSITE" id="PS50902">
    <property type="entry name" value="FLAVODOXIN_LIKE"/>
    <property type="match status" value="1"/>
</dbReference>
<dbReference type="eggNOG" id="KOG3135">
    <property type="taxonomic scope" value="Eukaryota"/>
</dbReference>
<organism evidence="4 5">
    <name type="scientific">Spizellomyces punctatus (strain DAOM BR117)</name>
    <dbReference type="NCBI Taxonomy" id="645134"/>
    <lineage>
        <taxon>Eukaryota</taxon>
        <taxon>Fungi</taxon>
        <taxon>Fungi incertae sedis</taxon>
        <taxon>Chytridiomycota</taxon>
        <taxon>Chytridiomycota incertae sedis</taxon>
        <taxon>Chytridiomycetes</taxon>
        <taxon>Spizellomycetales</taxon>
        <taxon>Spizellomycetaceae</taxon>
        <taxon>Spizellomyces</taxon>
    </lineage>
</organism>
<dbReference type="STRING" id="645134.A0A0L0HNJ5"/>
<dbReference type="GeneID" id="27685348"/>
<comment type="similarity">
    <text evidence="1">Belongs to the WrbA family.</text>
</comment>
<dbReference type="AlphaFoldDB" id="A0A0L0HNJ5"/>
<dbReference type="InterPro" id="IPR010089">
    <property type="entry name" value="Flavoprotein_WrbA-like"/>
</dbReference>
<dbReference type="InterPro" id="IPR029039">
    <property type="entry name" value="Flavoprotein-like_sf"/>
</dbReference>
<proteinExistence type="inferred from homology"/>